<evidence type="ECO:0000313" key="5">
    <source>
        <dbReference type="EMBL" id="KAG6672047.1"/>
    </source>
</evidence>
<keyword evidence="3" id="KW-0472">Membrane</keyword>
<sequence>MHHPMANNDEFITLNRRYIDFQPYCKWRRDEKTKQGLGDILEVHLRGFEKKQLKASIHGKTLKLTGETEVDENTGRRFSIEVDISKDYRPDKIKAKFSRGVLSLTMPKKVPLWRQALEQLGREGFLWNMKMDMKTLALAVFLGMVVAYLASKFSTLQRV</sequence>
<dbReference type="Proteomes" id="UP000811246">
    <property type="component" value="Chromosome 16"/>
</dbReference>
<proteinExistence type="inferred from homology"/>
<dbReference type="PROSITE" id="PS01031">
    <property type="entry name" value="SHSP"/>
    <property type="match status" value="1"/>
</dbReference>
<gene>
    <name evidence="5" type="ORF">I3842_16G037500</name>
</gene>
<evidence type="ECO:0000256" key="1">
    <source>
        <dbReference type="PROSITE-ProRule" id="PRU00285"/>
    </source>
</evidence>
<dbReference type="InterPro" id="IPR002068">
    <property type="entry name" value="A-crystallin/Hsp20_dom"/>
</dbReference>
<evidence type="ECO:0000256" key="2">
    <source>
        <dbReference type="RuleBase" id="RU003616"/>
    </source>
</evidence>
<comment type="similarity">
    <text evidence="1 2">Belongs to the small heat shock protein (HSP20) family.</text>
</comment>
<evidence type="ECO:0000256" key="3">
    <source>
        <dbReference type="SAM" id="Phobius"/>
    </source>
</evidence>
<keyword evidence="3" id="KW-0812">Transmembrane</keyword>
<accession>A0A922A6L0</accession>
<comment type="caution">
    <text evidence="5">The sequence shown here is derived from an EMBL/GenBank/DDBJ whole genome shotgun (WGS) entry which is preliminary data.</text>
</comment>
<dbReference type="Pfam" id="PF00011">
    <property type="entry name" value="HSP20"/>
    <property type="match status" value="1"/>
</dbReference>
<dbReference type="CDD" id="cd06464">
    <property type="entry name" value="ACD_sHsps-like"/>
    <property type="match status" value="1"/>
</dbReference>
<feature type="domain" description="SHSP" evidence="4">
    <location>
        <begin position="15"/>
        <end position="123"/>
    </location>
</feature>
<evidence type="ECO:0000259" key="4">
    <source>
        <dbReference type="PROSITE" id="PS01031"/>
    </source>
</evidence>
<evidence type="ECO:0000313" key="6">
    <source>
        <dbReference type="Proteomes" id="UP000811246"/>
    </source>
</evidence>
<keyword evidence="3" id="KW-1133">Transmembrane helix</keyword>
<reference evidence="5" key="1">
    <citation type="submission" date="2021-01" db="EMBL/GenBank/DDBJ databases">
        <authorList>
            <person name="Lovell J.T."/>
            <person name="Bentley N."/>
            <person name="Bhattarai G."/>
            <person name="Jenkins J.W."/>
            <person name="Sreedasyam A."/>
            <person name="Alarcon Y."/>
            <person name="Bock C."/>
            <person name="Boston L."/>
            <person name="Carlson J."/>
            <person name="Cervantes K."/>
            <person name="Clermont K."/>
            <person name="Krom N."/>
            <person name="Kubenka K."/>
            <person name="Mamidi S."/>
            <person name="Mattison C."/>
            <person name="Monteros M."/>
            <person name="Pisani C."/>
            <person name="Plott C."/>
            <person name="Rajasekar S."/>
            <person name="Rhein H.S."/>
            <person name="Rohla C."/>
            <person name="Song M."/>
            <person name="Hilaire R.S."/>
            <person name="Shu S."/>
            <person name="Wells L."/>
            <person name="Wang X."/>
            <person name="Webber J."/>
            <person name="Heerema R.J."/>
            <person name="Klein P."/>
            <person name="Conner P."/>
            <person name="Grauke L."/>
            <person name="Grimwood J."/>
            <person name="Schmutz J."/>
            <person name="Randall J.J."/>
        </authorList>
    </citation>
    <scope>NUCLEOTIDE SEQUENCE</scope>
    <source>
        <tissue evidence="5">Leaf</tissue>
    </source>
</reference>
<name>A0A922A6L0_CARIL</name>
<protein>
    <recommendedName>
        <fullName evidence="4">SHSP domain-containing protein</fullName>
    </recommendedName>
</protein>
<dbReference type="EMBL" id="CM031840">
    <property type="protein sequence ID" value="KAG6672047.1"/>
    <property type="molecule type" value="Genomic_DNA"/>
</dbReference>
<organism evidence="5 6">
    <name type="scientific">Carya illinoinensis</name>
    <name type="common">Pecan</name>
    <dbReference type="NCBI Taxonomy" id="32201"/>
    <lineage>
        <taxon>Eukaryota</taxon>
        <taxon>Viridiplantae</taxon>
        <taxon>Streptophyta</taxon>
        <taxon>Embryophyta</taxon>
        <taxon>Tracheophyta</taxon>
        <taxon>Spermatophyta</taxon>
        <taxon>Magnoliopsida</taxon>
        <taxon>eudicotyledons</taxon>
        <taxon>Gunneridae</taxon>
        <taxon>Pentapetalae</taxon>
        <taxon>rosids</taxon>
        <taxon>fabids</taxon>
        <taxon>Fagales</taxon>
        <taxon>Juglandaceae</taxon>
        <taxon>Carya</taxon>
    </lineage>
</organism>
<feature type="transmembrane region" description="Helical" evidence="3">
    <location>
        <begin position="135"/>
        <end position="151"/>
    </location>
</feature>
<dbReference type="AlphaFoldDB" id="A0A922A6L0"/>